<evidence type="ECO:0008006" key="3">
    <source>
        <dbReference type="Google" id="ProtNLM"/>
    </source>
</evidence>
<organism evidence="1 2">
    <name type="scientific">Auritidibacter ignavus</name>
    <dbReference type="NCBI Taxonomy" id="678932"/>
    <lineage>
        <taxon>Bacteria</taxon>
        <taxon>Bacillati</taxon>
        <taxon>Actinomycetota</taxon>
        <taxon>Actinomycetes</taxon>
        <taxon>Micrococcales</taxon>
        <taxon>Micrococcaceae</taxon>
        <taxon>Auritidibacter</taxon>
    </lineage>
</organism>
<sequence>MTGTEITAWGHYVGATEYSAELSASVEPDQGVRATAGLLINRDRPVSVHGFAIVPRLTWELSNLQTKNADGSPSGTQRYPNLGLGAGISSFLGLNTAKGDTVSECPEATTDTGVRGILGDFTNGIRWGVQREFPVEKIMYGDPDGQGALSRHNQIALRLEIVYGWYVFADRFALVKTVETAGSEG</sequence>
<evidence type="ECO:0000313" key="2">
    <source>
        <dbReference type="Proteomes" id="UP001224674"/>
    </source>
</evidence>
<reference evidence="1 2" key="1">
    <citation type="submission" date="2023-03" db="EMBL/GenBank/DDBJ databases">
        <title>Complete genome sequences of several Auritidibacter ignavus strains isolated from ear infections.</title>
        <authorList>
            <person name="Baehr T."/>
            <person name="Baumhoegger A.M."/>
        </authorList>
    </citation>
    <scope>NUCLEOTIDE SEQUENCE [LARGE SCALE GENOMIC DNA]</scope>
    <source>
        <strain evidence="1 2">BABAE-6</strain>
    </source>
</reference>
<dbReference type="AlphaFoldDB" id="A0AAJ6AI68"/>
<dbReference type="Proteomes" id="UP001224674">
    <property type="component" value="Chromosome"/>
</dbReference>
<dbReference type="RefSeq" id="WP_279674549.1">
    <property type="nucleotide sequence ID" value="NZ_CP122566.1"/>
</dbReference>
<name>A0AAJ6AI68_9MICC</name>
<keyword evidence="2" id="KW-1185">Reference proteome</keyword>
<accession>A0AAJ6AI68</accession>
<evidence type="ECO:0000313" key="1">
    <source>
        <dbReference type="EMBL" id="WGH92492.1"/>
    </source>
</evidence>
<protein>
    <recommendedName>
        <fullName evidence="3">Phage major capsid protein</fullName>
    </recommendedName>
</protein>
<gene>
    <name evidence="1" type="ORF">QDX21_09225</name>
</gene>
<dbReference type="EMBL" id="CP122566">
    <property type="protein sequence ID" value="WGH92492.1"/>
    <property type="molecule type" value="Genomic_DNA"/>
</dbReference>
<proteinExistence type="predicted"/>